<feature type="region of interest" description="Disordered" evidence="1">
    <location>
        <begin position="26"/>
        <end position="73"/>
    </location>
</feature>
<reference evidence="3 4" key="1">
    <citation type="journal article" date="2015" name="Int. J. Syst. Evol. Microbiol.">
        <title>Streptomyces gilvifuscus sp. nov., an actinomycete that produces antibacterial compounds isolated from soil.</title>
        <authorList>
            <person name="Nguyen T.M."/>
            <person name="Kim J."/>
        </authorList>
    </citation>
    <scope>NUCLEOTIDE SEQUENCE [LARGE SCALE GENOMIC DNA]</scope>
    <source>
        <strain evidence="3 4">T113</strain>
    </source>
</reference>
<sequence length="230" mass="23393">MASAAVGAAVLTAVPAITGSYTAYACDDTQSDCTDDPYTDPWDDPYGDPSGGDGGSGSDINVSEGEVGQPVDATLPPVIITGKSISPPTPMDPNIPTVSWGGGGGGGGTGALVVATKDKSEARGDCIRNATTQPVTLNQSVKYNVSYQVSANLSANAAGVLSAGLGVQLNTSLERSYNLQIVLNPGQTVALYVQYQTNTYAVTSSNLIGYTSTEYADVVQPTGVVTLRAC</sequence>
<protein>
    <recommendedName>
        <fullName evidence="5">CBM-cenC domain-containing protein</fullName>
    </recommendedName>
</protein>
<accession>A0ABT5G0D2</accession>
<evidence type="ECO:0000256" key="2">
    <source>
        <dbReference type="SAM" id="SignalP"/>
    </source>
</evidence>
<keyword evidence="2" id="KW-0732">Signal</keyword>
<dbReference type="EMBL" id="JAQOSK010000011">
    <property type="protein sequence ID" value="MDC2958127.1"/>
    <property type="molecule type" value="Genomic_DNA"/>
</dbReference>
<proteinExistence type="predicted"/>
<feature type="compositionally biased region" description="Acidic residues" evidence="1">
    <location>
        <begin position="29"/>
        <end position="46"/>
    </location>
</feature>
<feature type="signal peptide" evidence="2">
    <location>
        <begin position="1"/>
        <end position="25"/>
    </location>
</feature>
<evidence type="ECO:0008006" key="5">
    <source>
        <dbReference type="Google" id="ProtNLM"/>
    </source>
</evidence>
<dbReference type="RefSeq" id="WP_272177030.1">
    <property type="nucleotide sequence ID" value="NZ_JAQOSK010000011.1"/>
</dbReference>
<name>A0ABT5G0D2_9ACTN</name>
<evidence type="ECO:0000313" key="3">
    <source>
        <dbReference type="EMBL" id="MDC2958127.1"/>
    </source>
</evidence>
<dbReference type="Pfam" id="PF19990">
    <property type="entry name" value="DUF6426"/>
    <property type="match status" value="1"/>
</dbReference>
<evidence type="ECO:0000313" key="4">
    <source>
        <dbReference type="Proteomes" id="UP001221328"/>
    </source>
</evidence>
<dbReference type="InterPro" id="IPR046311">
    <property type="entry name" value="DUF6426"/>
</dbReference>
<comment type="caution">
    <text evidence="3">The sequence shown here is derived from an EMBL/GenBank/DDBJ whole genome shotgun (WGS) entry which is preliminary data.</text>
</comment>
<keyword evidence="4" id="KW-1185">Reference proteome</keyword>
<dbReference type="Proteomes" id="UP001221328">
    <property type="component" value="Unassembled WGS sequence"/>
</dbReference>
<organism evidence="3 4">
    <name type="scientific">Streptomyces gilvifuscus</name>
    <dbReference type="NCBI Taxonomy" id="1550617"/>
    <lineage>
        <taxon>Bacteria</taxon>
        <taxon>Bacillati</taxon>
        <taxon>Actinomycetota</taxon>
        <taxon>Actinomycetes</taxon>
        <taxon>Kitasatosporales</taxon>
        <taxon>Streptomycetaceae</taxon>
        <taxon>Streptomyces</taxon>
    </lineage>
</organism>
<gene>
    <name evidence="3" type="ORF">PO587_27130</name>
</gene>
<feature type="chain" id="PRO_5046901806" description="CBM-cenC domain-containing protein" evidence="2">
    <location>
        <begin position="26"/>
        <end position="230"/>
    </location>
</feature>
<evidence type="ECO:0000256" key="1">
    <source>
        <dbReference type="SAM" id="MobiDB-lite"/>
    </source>
</evidence>